<evidence type="ECO:0000256" key="2">
    <source>
        <dbReference type="SAM" id="Phobius"/>
    </source>
</evidence>
<keyword evidence="5" id="KW-1185">Reference proteome</keyword>
<keyword evidence="2" id="KW-1133">Transmembrane helix</keyword>
<dbReference type="SMART" id="SM00530">
    <property type="entry name" value="HTH_XRE"/>
    <property type="match status" value="1"/>
</dbReference>
<feature type="transmembrane region" description="Helical" evidence="2">
    <location>
        <begin position="255"/>
        <end position="274"/>
    </location>
</feature>
<dbReference type="AlphaFoldDB" id="A0A7G9G598"/>
<dbReference type="SUPFAM" id="SSF47413">
    <property type="entry name" value="lambda repressor-like DNA-binding domains"/>
    <property type="match status" value="1"/>
</dbReference>
<name>A0A7G9G598_9FIRM</name>
<dbReference type="PANTHER" id="PTHR46558:SF13">
    <property type="entry name" value="HTH-TYPE TRANSCRIPTIONAL REGULATOR IMMR"/>
    <property type="match status" value="1"/>
</dbReference>
<dbReference type="PANTHER" id="PTHR46558">
    <property type="entry name" value="TRACRIPTIONAL REGULATORY PROTEIN-RELATED-RELATED"/>
    <property type="match status" value="1"/>
</dbReference>
<protein>
    <submittedName>
        <fullName evidence="4">Helix-turn-helix transcriptional regulator</fullName>
    </submittedName>
</protein>
<feature type="domain" description="HTH cro/C1-type" evidence="3">
    <location>
        <begin position="13"/>
        <end position="67"/>
    </location>
</feature>
<feature type="transmembrane region" description="Helical" evidence="2">
    <location>
        <begin position="135"/>
        <end position="153"/>
    </location>
</feature>
<dbReference type="Proteomes" id="UP000515823">
    <property type="component" value="Chromosome"/>
</dbReference>
<proteinExistence type="predicted"/>
<feature type="transmembrane region" description="Helical" evidence="2">
    <location>
        <begin position="165"/>
        <end position="183"/>
    </location>
</feature>
<evidence type="ECO:0000313" key="4">
    <source>
        <dbReference type="EMBL" id="QNM05980.1"/>
    </source>
</evidence>
<keyword evidence="2" id="KW-0812">Transmembrane</keyword>
<evidence type="ECO:0000313" key="5">
    <source>
        <dbReference type="Proteomes" id="UP000515823"/>
    </source>
</evidence>
<evidence type="ECO:0000259" key="3">
    <source>
        <dbReference type="PROSITE" id="PS50943"/>
    </source>
</evidence>
<dbReference type="Gene3D" id="1.10.260.40">
    <property type="entry name" value="lambda repressor-like DNA-binding domains"/>
    <property type="match status" value="1"/>
</dbReference>
<dbReference type="Pfam" id="PF01381">
    <property type="entry name" value="HTH_3"/>
    <property type="match status" value="1"/>
</dbReference>
<keyword evidence="1" id="KW-0238">DNA-binding</keyword>
<dbReference type="KEGG" id="qdo:H9Q78_02090"/>
<accession>A0A7G9G598</accession>
<dbReference type="RefSeq" id="WP_249303342.1">
    <property type="nucleotide sequence ID" value="NZ_CP060634.1"/>
</dbReference>
<sequence>MGNNQSEKTGKFIYEMRKAQNLTQKDLAEKLDVTDKAISKWERGLSCPDISLLIPLSKILDVTTSELLNGEKKTVPQQEPTEATVEEALQYSSRSTRQKIEQIKKYTLVILSASFLIAAITCLICDFSITESLTWSPLVIVSLVFSWIVMLPFFQSKKKIAKKTFLIVSILTIPYLAVLAWLLKESMVFRLGACVSVISIAALWCIYGVFAKFRNRKLRALGITFLLAVPTSLGINYTVAYLIRQPKKNIAEDIVNILSLLICSIICFGIDYLMTQRKK</sequence>
<reference evidence="4 5" key="1">
    <citation type="submission" date="2020-08" db="EMBL/GenBank/DDBJ databases">
        <authorList>
            <person name="Liu C."/>
            <person name="Sun Q."/>
        </authorList>
    </citation>
    <scope>NUCLEOTIDE SEQUENCE [LARGE SCALE GENOMIC DNA]</scope>
    <source>
        <strain evidence="4 5">NSJ-38</strain>
    </source>
</reference>
<evidence type="ECO:0000256" key="1">
    <source>
        <dbReference type="ARBA" id="ARBA00023125"/>
    </source>
</evidence>
<feature type="transmembrane region" description="Helical" evidence="2">
    <location>
        <begin position="222"/>
        <end position="243"/>
    </location>
</feature>
<feature type="transmembrane region" description="Helical" evidence="2">
    <location>
        <begin position="106"/>
        <end position="129"/>
    </location>
</feature>
<dbReference type="InterPro" id="IPR010982">
    <property type="entry name" value="Lambda_DNA-bd_dom_sf"/>
</dbReference>
<organism evidence="4 5">
    <name type="scientific">Qiania dongpingensis</name>
    <dbReference type="NCBI Taxonomy" id="2763669"/>
    <lineage>
        <taxon>Bacteria</taxon>
        <taxon>Bacillati</taxon>
        <taxon>Bacillota</taxon>
        <taxon>Clostridia</taxon>
        <taxon>Lachnospirales</taxon>
        <taxon>Lachnospiraceae</taxon>
        <taxon>Qiania</taxon>
    </lineage>
</organism>
<keyword evidence="2" id="KW-0472">Membrane</keyword>
<feature type="transmembrane region" description="Helical" evidence="2">
    <location>
        <begin position="189"/>
        <end position="210"/>
    </location>
</feature>
<dbReference type="CDD" id="cd00093">
    <property type="entry name" value="HTH_XRE"/>
    <property type="match status" value="1"/>
</dbReference>
<gene>
    <name evidence="4" type="ORF">H9Q78_02090</name>
</gene>
<dbReference type="PROSITE" id="PS50943">
    <property type="entry name" value="HTH_CROC1"/>
    <property type="match status" value="1"/>
</dbReference>
<dbReference type="GO" id="GO:0003677">
    <property type="term" value="F:DNA binding"/>
    <property type="evidence" value="ECO:0007669"/>
    <property type="project" value="UniProtKB-KW"/>
</dbReference>
<dbReference type="InterPro" id="IPR001387">
    <property type="entry name" value="Cro/C1-type_HTH"/>
</dbReference>
<dbReference type="EMBL" id="CP060634">
    <property type="protein sequence ID" value="QNM05980.1"/>
    <property type="molecule type" value="Genomic_DNA"/>
</dbReference>